<evidence type="ECO:0000313" key="2">
    <source>
        <dbReference type="Proteomes" id="UP000799755"/>
    </source>
</evidence>
<organism evidence="1 2">
    <name type="scientific">Lindgomyces ingoldianus</name>
    <dbReference type="NCBI Taxonomy" id="673940"/>
    <lineage>
        <taxon>Eukaryota</taxon>
        <taxon>Fungi</taxon>
        <taxon>Dikarya</taxon>
        <taxon>Ascomycota</taxon>
        <taxon>Pezizomycotina</taxon>
        <taxon>Dothideomycetes</taxon>
        <taxon>Pleosporomycetidae</taxon>
        <taxon>Pleosporales</taxon>
        <taxon>Lindgomycetaceae</taxon>
        <taxon>Lindgomyces</taxon>
    </lineage>
</organism>
<proteinExistence type="predicted"/>
<dbReference type="EMBL" id="MU003501">
    <property type="protein sequence ID" value="KAF2472983.1"/>
    <property type="molecule type" value="Genomic_DNA"/>
</dbReference>
<comment type="caution">
    <text evidence="1">The sequence shown here is derived from an EMBL/GenBank/DDBJ whole genome shotgun (WGS) entry which is preliminary data.</text>
</comment>
<keyword evidence="2" id="KW-1185">Reference proteome</keyword>
<dbReference type="Proteomes" id="UP000799755">
    <property type="component" value="Unassembled WGS sequence"/>
</dbReference>
<evidence type="ECO:0000313" key="1">
    <source>
        <dbReference type="EMBL" id="KAF2472983.1"/>
    </source>
</evidence>
<name>A0ACB6R124_9PLEO</name>
<gene>
    <name evidence="1" type="ORF">BDR25DRAFT_13029</name>
</gene>
<reference evidence="1" key="1">
    <citation type="journal article" date="2020" name="Stud. Mycol.">
        <title>101 Dothideomycetes genomes: a test case for predicting lifestyles and emergence of pathogens.</title>
        <authorList>
            <person name="Haridas S."/>
            <person name="Albert R."/>
            <person name="Binder M."/>
            <person name="Bloem J."/>
            <person name="Labutti K."/>
            <person name="Salamov A."/>
            <person name="Andreopoulos B."/>
            <person name="Baker S."/>
            <person name="Barry K."/>
            <person name="Bills G."/>
            <person name="Bluhm B."/>
            <person name="Cannon C."/>
            <person name="Castanera R."/>
            <person name="Culley D."/>
            <person name="Daum C."/>
            <person name="Ezra D."/>
            <person name="Gonzalez J."/>
            <person name="Henrissat B."/>
            <person name="Kuo A."/>
            <person name="Liang C."/>
            <person name="Lipzen A."/>
            <person name="Lutzoni F."/>
            <person name="Magnuson J."/>
            <person name="Mondo S."/>
            <person name="Nolan M."/>
            <person name="Ohm R."/>
            <person name="Pangilinan J."/>
            <person name="Park H.-J."/>
            <person name="Ramirez L."/>
            <person name="Alfaro M."/>
            <person name="Sun H."/>
            <person name="Tritt A."/>
            <person name="Yoshinaga Y."/>
            <person name="Zwiers L.-H."/>
            <person name="Turgeon B."/>
            <person name="Goodwin S."/>
            <person name="Spatafora J."/>
            <person name="Crous P."/>
            <person name="Grigoriev I."/>
        </authorList>
    </citation>
    <scope>NUCLEOTIDE SEQUENCE</scope>
    <source>
        <strain evidence="1">ATCC 200398</strain>
    </source>
</reference>
<accession>A0ACB6R124</accession>
<sequence length="53" mass="6223">MLDSEMNIIIHAENENEKMIFVSRNVRVHIHGVFVFVPIHPTAIFYLFCLHSL</sequence>
<protein>
    <submittedName>
        <fullName evidence="1">Uncharacterized protein</fullName>
    </submittedName>
</protein>